<dbReference type="EMBL" id="JBHSZG010000001">
    <property type="protein sequence ID" value="MFC7137264.1"/>
    <property type="molecule type" value="Genomic_DNA"/>
</dbReference>
<keyword evidence="3" id="KW-1185">Reference proteome</keyword>
<protein>
    <submittedName>
        <fullName evidence="2">Uncharacterized protein</fullName>
    </submittedName>
</protein>
<proteinExistence type="predicted"/>
<sequence length="182" mass="19722">MARPRSVAAEGGRVPDDGDADTDVLRLRFGDLGAEEQATVLGLDPLEDPDEYRAFRDLVDGLGDEPYSWAEVRDALGREYGADARRLGLRIANLGVADWEVWAAPGSPRWSTRWRATTGGVWSSTWGRSGRPPRERSSRTPSSRGCGATGRAGGRRSSSSTRRTTSVRATPATPSTRPRPTP</sequence>
<feature type="region of interest" description="Disordered" evidence="1">
    <location>
        <begin position="121"/>
        <end position="182"/>
    </location>
</feature>
<evidence type="ECO:0000313" key="3">
    <source>
        <dbReference type="Proteomes" id="UP001596368"/>
    </source>
</evidence>
<dbReference type="AlphaFoldDB" id="A0ABD5XQ86"/>
<feature type="region of interest" description="Disordered" evidence="1">
    <location>
        <begin position="1"/>
        <end position="20"/>
    </location>
</feature>
<organism evidence="2 3">
    <name type="scientific">Halobaculum litoreum</name>
    <dbReference type="NCBI Taxonomy" id="3031998"/>
    <lineage>
        <taxon>Archaea</taxon>
        <taxon>Methanobacteriati</taxon>
        <taxon>Methanobacteriota</taxon>
        <taxon>Stenosarchaea group</taxon>
        <taxon>Halobacteria</taxon>
        <taxon>Halobacteriales</taxon>
        <taxon>Haloferacaceae</taxon>
        <taxon>Halobaculum</taxon>
    </lineage>
</organism>
<evidence type="ECO:0000313" key="2">
    <source>
        <dbReference type="EMBL" id="MFC7137264.1"/>
    </source>
</evidence>
<feature type="compositionally biased region" description="Low complexity" evidence="1">
    <location>
        <begin position="155"/>
        <end position="176"/>
    </location>
</feature>
<dbReference type="Proteomes" id="UP001596368">
    <property type="component" value="Unassembled WGS sequence"/>
</dbReference>
<accession>A0ABD5XQ86</accession>
<reference evidence="2 3" key="1">
    <citation type="journal article" date="2019" name="Int. J. Syst. Evol. Microbiol.">
        <title>The Global Catalogue of Microorganisms (GCM) 10K type strain sequencing project: providing services to taxonomists for standard genome sequencing and annotation.</title>
        <authorList>
            <consortium name="The Broad Institute Genomics Platform"/>
            <consortium name="The Broad Institute Genome Sequencing Center for Infectious Disease"/>
            <person name="Wu L."/>
            <person name="Ma J."/>
        </authorList>
    </citation>
    <scope>NUCLEOTIDE SEQUENCE [LARGE SCALE GENOMIC DNA]</scope>
    <source>
        <strain evidence="2 3">DT92</strain>
    </source>
</reference>
<name>A0ABD5XQ86_9EURY</name>
<gene>
    <name evidence="2" type="ORF">ACFQRB_14070</name>
</gene>
<evidence type="ECO:0000256" key="1">
    <source>
        <dbReference type="SAM" id="MobiDB-lite"/>
    </source>
</evidence>
<comment type="caution">
    <text evidence="2">The sequence shown here is derived from an EMBL/GenBank/DDBJ whole genome shotgun (WGS) entry which is preliminary data.</text>
</comment>